<protein>
    <submittedName>
        <fullName evidence="9">Putative ABC transport system permease protein</fullName>
    </submittedName>
</protein>
<dbReference type="InterPro" id="IPR050250">
    <property type="entry name" value="Macrolide_Exporter_MacB"/>
</dbReference>
<dbReference type="EMBL" id="SNRY01000916">
    <property type="protein sequence ID" value="KAA6335206.1"/>
    <property type="molecule type" value="Genomic_DNA"/>
</dbReference>
<reference evidence="9" key="1">
    <citation type="submission" date="2019-03" db="EMBL/GenBank/DDBJ databases">
        <title>Single cell metagenomics reveals metabolic interactions within the superorganism composed of flagellate Streblomastix strix and complex community of Bacteroidetes bacteria on its surface.</title>
        <authorList>
            <person name="Treitli S.C."/>
            <person name="Kolisko M."/>
            <person name="Husnik F."/>
            <person name="Keeling P."/>
            <person name="Hampl V."/>
        </authorList>
    </citation>
    <scope>NUCLEOTIDE SEQUENCE</scope>
    <source>
        <strain evidence="9">STM</strain>
    </source>
</reference>
<gene>
    <name evidence="9" type="ORF">EZS27_016538</name>
</gene>
<keyword evidence="4 6" id="KW-1133">Transmembrane helix</keyword>
<evidence type="ECO:0000256" key="3">
    <source>
        <dbReference type="ARBA" id="ARBA00022692"/>
    </source>
</evidence>
<dbReference type="Pfam" id="PF02687">
    <property type="entry name" value="FtsX"/>
    <property type="match status" value="2"/>
</dbReference>
<evidence type="ECO:0000256" key="1">
    <source>
        <dbReference type="ARBA" id="ARBA00004651"/>
    </source>
</evidence>
<feature type="transmembrane region" description="Helical" evidence="6">
    <location>
        <begin position="411"/>
        <end position="432"/>
    </location>
</feature>
<evidence type="ECO:0000256" key="5">
    <source>
        <dbReference type="ARBA" id="ARBA00023136"/>
    </source>
</evidence>
<feature type="transmembrane region" description="Helical" evidence="6">
    <location>
        <begin position="20"/>
        <end position="45"/>
    </location>
</feature>
<evidence type="ECO:0000313" key="9">
    <source>
        <dbReference type="EMBL" id="KAA6335206.1"/>
    </source>
</evidence>
<feature type="domain" description="ABC3 transporter permease C-terminal" evidence="7">
    <location>
        <begin position="280"/>
        <end position="393"/>
    </location>
</feature>
<dbReference type="PANTHER" id="PTHR30572">
    <property type="entry name" value="MEMBRANE COMPONENT OF TRANSPORTER-RELATED"/>
    <property type="match status" value="1"/>
</dbReference>
<dbReference type="InterPro" id="IPR025857">
    <property type="entry name" value="MacB_PCD"/>
</dbReference>
<evidence type="ECO:0000259" key="8">
    <source>
        <dbReference type="Pfam" id="PF12704"/>
    </source>
</evidence>
<organism evidence="9">
    <name type="scientific">termite gut metagenome</name>
    <dbReference type="NCBI Taxonomy" id="433724"/>
    <lineage>
        <taxon>unclassified sequences</taxon>
        <taxon>metagenomes</taxon>
        <taxon>organismal metagenomes</taxon>
    </lineage>
</organism>
<evidence type="ECO:0000259" key="7">
    <source>
        <dbReference type="Pfam" id="PF02687"/>
    </source>
</evidence>
<evidence type="ECO:0000256" key="2">
    <source>
        <dbReference type="ARBA" id="ARBA00022475"/>
    </source>
</evidence>
<dbReference type="GO" id="GO:0005886">
    <property type="term" value="C:plasma membrane"/>
    <property type="evidence" value="ECO:0007669"/>
    <property type="project" value="UniProtKB-SubCell"/>
</dbReference>
<comment type="caution">
    <text evidence="9">The sequence shown here is derived from an EMBL/GenBank/DDBJ whole genome shotgun (WGS) entry which is preliminary data.</text>
</comment>
<feature type="transmembrane region" description="Helical" evidence="6">
    <location>
        <begin position="274"/>
        <end position="295"/>
    </location>
</feature>
<dbReference type="PANTHER" id="PTHR30572:SF18">
    <property type="entry name" value="ABC-TYPE MACROLIDE FAMILY EXPORT SYSTEM PERMEASE COMPONENT 2"/>
    <property type="match status" value="1"/>
</dbReference>
<dbReference type="InterPro" id="IPR003838">
    <property type="entry name" value="ABC3_permease_C"/>
</dbReference>
<proteinExistence type="predicted"/>
<sequence length="771" mass="86003">MKQLYYSFRALVRGRNSNIIKIISLSLGLFIGILLFARVAFMLSFNTGYQEPENLCKIIANYTMEGQRGGDVPIVLGPVPGTILKDFPNEVTAATLTQYRDCVFFLGNSRFASETIVADSLYFQTMGISVLHGNVSDLITPDVLFVSESFAQKVFGNENPIGKVLMRDKKYETTVKGVYADISENNSMRYDAVLSFATHIRYNWGYIGWEGGDSFGGYVRLRQPDDLDKVNARIKSVIEQYKPFEPEKSGFGVEYHLQPLRESYIKDPGVQRTIMIMSLLGLTGMLIAAGNYILIAVSSLSGRAKEIGVHKCNGAGNGSIFSMFMWETGLIIGISLLVVVLLVLNLREPIEDALETSINGLFTWQTLWVPVSVALLLFLIAGVLPGRLFSSIPVTQVFRRYTEANWRWKHPLLFVQFAGVAFIFGILFVVLAQYQQITTQDLGYRPDGVATAYHRFENPDASKSAILSLPMVEGVSVTMSNIASGYAGDGVYESGKMLFSTRVNICDKDYIPLMDIKIIEGRNLNGPGEMLVNEEYVRRTHWTDSPIGKPSGGTFQYYEGVIVGVMQDFVDNSFYQVKQPMLMVGVEDKLSSWLGCVTIRLKEPFEQNLVALNKVMEELFPTEDVTFSSLRKHIDGRYGSVRSFRNTMILAFISILLITLTGLFGYINDEVRRRSKEIGIRKVNGAEASDILLLLSRDIIKIAFPAVVVGAIGSYFLSRQWINQFAGSQIELNFLLYTSVAIGVLVLILISVLLKSWRIAGENPVVSIKSE</sequence>
<keyword evidence="5 6" id="KW-0472">Membrane</keyword>
<feature type="transmembrane region" description="Helical" evidence="6">
    <location>
        <begin position="367"/>
        <end position="390"/>
    </location>
</feature>
<feature type="transmembrane region" description="Helical" evidence="6">
    <location>
        <begin position="702"/>
        <end position="722"/>
    </location>
</feature>
<feature type="transmembrane region" description="Helical" evidence="6">
    <location>
        <begin position="734"/>
        <end position="754"/>
    </location>
</feature>
<name>A0A5J4RM57_9ZZZZ</name>
<dbReference type="Pfam" id="PF12704">
    <property type="entry name" value="MacB_PCD"/>
    <property type="match status" value="1"/>
</dbReference>
<feature type="domain" description="MacB-like periplasmic core" evidence="8">
    <location>
        <begin position="22"/>
        <end position="236"/>
    </location>
</feature>
<evidence type="ECO:0000256" key="6">
    <source>
        <dbReference type="SAM" id="Phobius"/>
    </source>
</evidence>
<keyword evidence="3 6" id="KW-0812">Transmembrane</keyword>
<feature type="transmembrane region" description="Helical" evidence="6">
    <location>
        <begin position="329"/>
        <end position="347"/>
    </location>
</feature>
<feature type="transmembrane region" description="Helical" evidence="6">
    <location>
        <begin position="648"/>
        <end position="667"/>
    </location>
</feature>
<dbReference type="AlphaFoldDB" id="A0A5J4RM57"/>
<accession>A0A5J4RM57</accession>
<evidence type="ECO:0000256" key="4">
    <source>
        <dbReference type="ARBA" id="ARBA00022989"/>
    </source>
</evidence>
<dbReference type="GO" id="GO:0022857">
    <property type="term" value="F:transmembrane transporter activity"/>
    <property type="evidence" value="ECO:0007669"/>
    <property type="project" value="TreeGrafter"/>
</dbReference>
<feature type="domain" description="ABC3 transporter permease C-terminal" evidence="7">
    <location>
        <begin position="650"/>
        <end position="764"/>
    </location>
</feature>
<comment type="subcellular location">
    <subcellularLocation>
        <location evidence="1">Cell membrane</location>
        <topology evidence="1">Multi-pass membrane protein</topology>
    </subcellularLocation>
</comment>
<keyword evidence="2" id="KW-1003">Cell membrane</keyword>